<dbReference type="SUPFAM" id="SSF55729">
    <property type="entry name" value="Acyl-CoA N-acyltransferases (Nat)"/>
    <property type="match status" value="1"/>
</dbReference>
<protein>
    <recommendedName>
        <fullName evidence="1">N-acetyltransferase domain-containing protein</fullName>
    </recommendedName>
</protein>
<evidence type="ECO:0000313" key="2">
    <source>
        <dbReference type="EMBL" id="KAJ5083336.1"/>
    </source>
</evidence>
<dbReference type="InterPro" id="IPR000182">
    <property type="entry name" value="GNAT_dom"/>
</dbReference>
<dbReference type="InterPro" id="IPR016181">
    <property type="entry name" value="Acyl_CoA_acyltransferase"/>
</dbReference>
<name>A0A9W9EKF2_9EURO</name>
<gene>
    <name evidence="2" type="ORF">N7456_012763</name>
</gene>
<feature type="domain" description="N-acetyltransferase" evidence="1">
    <location>
        <begin position="29"/>
        <end position="182"/>
    </location>
</feature>
<dbReference type="GO" id="GO:0016747">
    <property type="term" value="F:acyltransferase activity, transferring groups other than amino-acyl groups"/>
    <property type="evidence" value="ECO:0007669"/>
    <property type="project" value="InterPro"/>
</dbReference>
<dbReference type="Proteomes" id="UP001149165">
    <property type="component" value="Unassembled WGS sequence"/>
</dbReference>
<comment type="caution">
    <text evidence="2">The sequence shown here is derived from an EMBL/GenBank/DDBJ whole genome shotgun (WGS) entry which is preliminary data.</text>
</comment>
<evidence type="ECO:0000259" key="1">
    <source>
        <dbReference type="PROSITE" id="PS51186"/>
    </source>
</evidence>
<reference evidence="2" key="1">
    <citation type="submission" date="2022-11" db="EMBL/GenBank/DDBJ databases">
        <authorList>
            <person name="Petersen C."/>
        </authorList>
    </citation>
    <scope>NUCLEOTIDE SEQUENCE</scope>
    <source>
        <strain evidence="2">IBT 30069</strain>
    </source>
</reference>
<keyword evidence="3" id="KW-1185">Reference proteome</keyword>
<dbReference type="Gene3D" id="3.40.630.30">
    <property type="match status" value="1"/>
</dbReference>
<dbReference type="OrthoDB" id="2326446at2759"/>
<organism evidence="2 3">
    <name type="scientific">Penicillium angulare</name>
    <dbReference type="NCBI Taxonomy" id="116970"/>
    <lineage>
        <taxon>Eukaryota</taxon>
        <taxon>Fungi</taxon>
        <taxon>Dikarya</taxon>
        <taxon>Ascomycota</taxon>
        <taxon>Pezizomycotina</taxon>
        <taxon>Eurotiomycetes</taxon>
        <taxon>Eurotiomycetidae</taxon>
        <taxon>Eurotiales</taxon>
        <taxon>Aspergillaceae</taxon>
        <taxon>Penicillium</taxon>
    </lineage>
</organism>
<accession>A0A9W9EKF2</accession>
<proteinExistence type="predicted"/>
<evidence type="ECO:0000313" key="3">
    <source>
        <dbReference type="Proteomes" id="UP001149165"/>
    </source>
</evidence>
<sequence>MQKQYSSPKCQLEPVDLNDASQFNELRDQRIICGWESDLQTLRGWQDKADLKRLFWITILDNSSHAEDKYIRAGHISLDASSSLLDESDISSGDPELSINSVFIMPYYRSLGLGKRAVRLVENMAATEPFGDPNCRFLTLTALSKRYFYDDAPEWSGLWEKIGMERPSFSVQEWYEKLGYVS</sequence>
<dbReference type="AlphaFoldDB" id="A0A9W9EKF2"/>
<reference evidence="2" key="2">
    <citation type="journal article" date="2023" name="IMA Fungus">
        <title>Comparative genomic study of the Penicillium genus elucidates a diverse pangenome and 15 lateral gene transfer events.</title>
        <authorList>
            <person name="Petersen C."/>
            <person name="Sorensen T."/>
            <person name="Nielsen M.R."/>
            <person name="Sondergaard T.E."/>
            <person name="Sorensen J.L."/>
            <person name="Fitzpatrick D.A."/>
            <person name="Frisvad J.C."/>
            <person name="Nielsen K.L."/>
        </authorList>
    </citation>
    <scope>NUCLEOTIDE SEQUENCE</scope>
    <source>
        <strain evidence="2">IBT 30069</strain>
    </source>
</reference>
<dbReference type="EMBL" id="JAPQKH010000008">
    <property type="protein sequence ID" value="KAJ5083336.1"/>
    <property type="molecule type" value="Genomic_DNA"/>
</dbReference>
<dbReference type="PROSITE" id="PS51186">
    <property type="entry name" value="GNAT"/>
    <property type="match status" value="1"/>
</dbReference>